<evidence type="ECO:0000256" key="7">
    <source>
        <dbReference type="SAM" id="SignalP"/>
    </source>
</evidence>
<evidence type="ECO:0000256" key="3">
    <source>
        <dbReference type="ARBA" id="ARBA00022723"/>
    </source>
</evidence>
<evidence type="ECO:0000256" key="6">
    <source>
        <dbReference type="PROSITE-ProRule" id="PRU00433"/>
    </source>
</evidence>
<evidence type="ECO:0000256" key="2">
    <source>
        <dbReference type="ARBA" id="ARBA00022617"/>
    </source>
</evidence>
<keyword evidence="4" id="KW-0249">Electron transport</keyword>
<evidence type="ECO:0000313" key="10">
    <source>
        <dbReference type="Proteomes" id="UP001595665"/>
    </source>
</evidence>
<feature type="signal peptide" evidence="7">
    <location>
        <begin position="1"/>
        <end position="18"/>
    </location>
</feature>
<protein>
    <submittedName>
        <fullName evidence="9">Cytochrome c family protein</fullName>
    </submittedName>
</protein>
<feature type="domain" description="Cytochrome c" evidence="8">
    <location>
        <begin position="19"/>
        <end position="120"/>
    </location>
</feature>
<evidence type="ECO:0000256" key="4">
    <source>
        <dbReference type="ARBA" id="ARBA00022982"/>
    </source>
</evidence>
<evidence type="ECO:0000259" key="8">
    <source>
        <dbReference type="PROSITE" id="PS51007"/>
    </source>
</evidence>
<feature type="chain" id="PRO_5047460069" evidence="7">
    <location>
        <begin position="19"/>
        <end position="125"/>
    </location>
</feature>
<evidence type="ECO:0000256" key="1">
    <source>
        <dbReference type="ARBA" id="ARBA00022448"/>
    </source>
</evidence>
<keyword evidence="5 6" id="KW-0408">Iron</keyword>
<dbReference type="Proteomes" id="UP001595665">
    <property type="component" value="Unassembled WGS sequence"/>
</dbReference>
<sequence length="125" mass="13494">MKTLYLTILLALPLGAGAADLNNGQRLFGTRCASCHSVGPSARSGFGPQLNALFGRRAGSLPGYGYSAAMRRSNIVWSDKTLAAFLDDPGDLVPGTKMRFWGMSNDKQVADLLAYLRSQQQVQTR</sequence>
<dbReference type="InterPro" id="IPR002327">
    <property type="entry name" value="Cyt_c_1A/1B"/>
</dbReference>
<dbReference type="Gene3D" id="1.10.760.10">
    <property type="entry name" value="Cytochrome c-like domain"/>
    <property type="match status" value="1"/>
</dbReference>
<proteinExistence type="predicted"/>
<evidence type="ECO:0000313" key="9">
    <source>
        <dbReference type="EMBL" id="MFC3458002.1"/>
    </source>
</evidence>
<dbReference type="PRINTS" id="PR00604">
    <property type="entry name" value="CYTCHRMECIAB"/>
</dbReference>
<accession>A0ABV7PK05</accession>
<gene>
    <name evidence="9" type="ORF">ACFOPH_07035</name>
</gene>
<dbReference type="PROSITE" id="PS51007">
    <property type="entry name" value="CYTC"/>
    <property type="match status" value="1"/>
</dbReference>
<comment type="caution">
    <text evidence="9">The sequence shown here is derived from an EMBL/GenBank/DDBJ whole genome shotgun (WGS) entry which is preliminary data.</text>
</comment>
<reference evidence="10" key="1">
    <citation type="journal article" date="2019" name="Int. J. Syst. Evol. Microbiol.">
        <title>The Global Catalogue of Microorganisms (GCM) 10K type strain sequencing project: providing services to taxonomists for standard genome sequencing and annotation.</title>
        <authorList>
            <consortium name="The Broad Institute Genomics Platform"/>
            <consortium name="The Broad Institute Genome Sequencing Center for Infectious Disease"/>
            <person name="Wu L."/>
            <person name="Ma J."/>
        </authorList>
    </citation>
    <scope>NUCLEOTIDE SEQUENCE [LARGE SCALE GENOMIC DNA]</scope>
    <source>
        <strain evidence="10">CCM 7480</strain>
    </source>
</reference>
<organism evidence="9 10">
    <name type="scientific">Massilia haematophila</name>
    <dbReference type="NCBI Taxonomy" id="457923"/>
    <lineage>
        <taxon>Bacteria</taxon>
        <taxon>Pseudomonadati</taxon>
        <taxon>Pseudomonadota</taxon>
        <taxon>Betaproteobacteria</taxon>
        <taxon>Burkholderiales</taxon>
        <taxon>Oxalobacteraceae</taxon>
        <taxon>Telluria group</taxon>
        <taxon>Massilia</taxon>
    </lineage>
</organism>
<dbReference type="InterPro" id="IPR009056">
    <property type="entry name" value="Cyt_c-like_dom"/>
</dbReference>
<name>A0ABV7PK05_9BURK</name>
<dbReference type="SUPFAM" id="SSF46626">
    <property type="entry name" value="Cytochrome c"/>
    <property type="match status" value="1"/>
</dbReference>
<dbReference type="PANTHER" id="PTHR11961">
    <property type="entry name" value="CYTOCHROME C"/>
    <property type="match status" value="1"/>
</dbReference>
<keyword evidence="3 6" id="KW-0479">Metal-binding</keyword>
<evidence type="ECO:0000256" key="5">
    <source>
        <dbReference type="ARBA" id="ARBA00023004"/>
    </source>
</evidence>
<dbReference type="RefSeq" id="WP_312551015.1">
    <property type="nucleotide sequence ID" value="NZ_JBHRVV010000001.1"/>
</dbReference>
<dbReference type="InterPro" id="IPR036909">
    <property type="entry name" value="Cyt_c-like_dom_sf"/>
</dbReference>
<keyword evidence="2 6" id="KW-0349">Heme</keyword>
<keyword evidence="10" id="KW-1185">Reference proteome</keyword>
<keyword evidence="7" id="KW-0732">Signal</keyword>
<keyword evidence="1" id="KW-0813">Transport</keyword>
<dbReference type="Pfam" id="PF00034">
    <property type="entry name" value="Cytochrom_C"/>
    <property type="match status" value="1"/>
</dbReference>
<dbReference type="EMBL" id="JBHRVV010000001">
    <property type="protein sequence ID" value="MFC3458002.1"/>
    <property type="molecule type" value="Genomic_DNA"/>
</dbReference>